<comment type="caution">
    <text evidence="2">The sequence shown here is derived from an EMBL/GenBank/DDBJ whole genome shotgun (WGS) entry which is preliminary data.</text>
</comment>
<evidence type="ECO:0000313" key="3">
    <source>
        <dbReference type="Proteomes" id="UP000199598"/>
    </source>
</evidence>
<keyword evidence="3" id="KW-1185">Reference proteome</keyword>
<evidence type="ECO:0000313" key="2">
    <source>
        <dbReference type="EMBL" id="SFK34139.1"/>
    </source>
</evidence>
<dbReference type="InterPro" id="IPR037401">
    <property type="entry name" value="SnoaL-like"/>
</dbReference>
<sequence length="125" mass="13715">MSSLTKAHVDARDFANKLYQAVDSLSADAVGSFLAQDVRFQLGNFDEISGYQQVVDANAAFFQSIAAMSHTLKDVCSVGDTVICTGAVHYTRHDESTLQIPFSAVLKLKDTLIYDYQVYVDISPL</sequence>
<name>A0A1I3YS14_9HYPH</name>
<protein>
    <submittedName>
        <fullName evidence="2">SnoaL-like domain-containing protein</fullName>
    </submittedName>
</protein>
<dbReference type="Pfam" id="PF12680">
    <property type="entry name" value="SnoaL_2"/>
    <property type="match status" value="1"/>
</dbReference>
<dbReference type="EMBL" id="FOSK01000004">
    <property type="protein sequence ID" value="SFK34139.1"/>
    <property type="molecule type" value="Genomic_DNA"/>
</dbReference>
<dbReference type="Proteomes" id="UP000199598">
    <property type="component" value="Unassembled WGS sequence"/>
</dbReference>
<dbReference type="RefSeq" id="WP_093518792.1">
    <property type="nucleotide sequence ID" value="NZ_FOSK01000004.1"/>
</dbReference>
<gene>
    <name evidence="2" type="ORF">SAMN04488518_104169</name>
</gene>
<feature type="domain" description="SnoaL-like" evidence="1">
    <location>
        <begin position="17"/>
        <end position="115"/>
    </location>
</feature>
<accession>A0A1I3YS14</accession>
<dbReference type="Gene3D" id="3.10.450.50">
    <property type="match status" value="1"/>
</dbReference>
<organism evidence="2 3">
    <name type="scientific">Pseudovibrio ascidiaceicola</name>
    <dbReference type="NCBI Taxonomy" id="285279"/>
    <lineage>
        <taxon>Bacteria</taxon>
        <taxon>Pseudomonadati</taxon>
        <taxon>Pseudomonadota</taxon>
        <taxon>Alphaproteobacteria</taxon>
        <taxon>Hyphomicrobiales</taxon>
        <taxon>Stappiaceae</taxon>
        <taxon>Pseudovibrio</taxon>
    </lineage>
</organism>
<reference evidence="2 3" key="1">
    <citation type="submission" date="2016-10" db="EMBL/GenBank/DDBJ databases">
        <authorList>
            <person name="Varghese N."/>
            <person name="Submissions S."/>
        </authorList>
    </citation>
    <scope>NUCLEOTIDE SEQUENCE [LARGE SCALE GENOMIC DNA]</scope>
    <source>
        <strain evidence="2 3">DSM 16392</strain>
    </source>
</reference>
<evidence type="ECO:0000259" key="1">
    <source>
        <dbReference type="Pfam" id="PF12680"/>
    </source>
</evidence>
<proteinExistence type="predicted"/>
<dbReference type="InterPro" id="IPR032710">
    <property type="entry name" value="NTF2-like_dom_sf"/>
</dbReference>
<dbReference type="SUPFAM" id="SSF54427">
    <property type="entry name" value="NTF2-like"/>
    <property type="match status" value="1"/>
</dbReference>